<sequence>MLKVKAPKNLYLKGGERAILLLHSFTGTIQDVKEVAETLNEEGFTCYAPCYTGHGLPVSEFVKYDIQDWWRDVEAAYNFLQAEGYQKIDVIGVSLGGIFSLKLAEQYEVDRIVGMSIPYEKREKGVIGRLNTYGERLQHYILCTDDEQAEEMACIRDYKAGAQRFETFTDETMKALGQITAPTLLMYGNQDEPSYRKSAFKIEAGLTNVEDKEVERFENAGHLMPRSEDKAAIIERIVDFMCKA</sequence>
<dbReference type="OrthoDB" id="9800213at2"/>
<dbReference type="GO" id="GO:0016020">
    <property type="term" value="C:membrane"/>
    <property type="evidence" value="ECO:0007669"/>
    <property type="project" value="TreeGrafter"/>
</dbReference>
<evidence type="ECO:0000313" key="2">
    <source>
        <dbReference type="EMBL" id="RZH99921.1"/>
    </source>
</evidence>
<dbReference type="GO" id="GO:0052689">
    <property type="term" value="F:carboxylic ester hydrolase activity"/>
    <property type="evidence" value="ECO:0007669"/>
    <property type="project" value="InterPro"/>
</dbReference>
<protein>
    <submittedName>
        <fullName evidence="2">Alpha/beta fold hydrolase</fullName>
    </submittedName>
</protein>
<dbReference type="Gene3D" id="3.40.50.1820">
    <property type="entry name" value="alpha/beta hydrolase"/>
    <property type="match status" value="1"/>
</dbReference>
<keyword evidence="1 2" id="KW-0378">Hydrolase</keyword>
<accession>A0A143PB39</accession>
<dbReference type="PIRSF" id="PIRSF017388">
    <property type="entry name" value="Esterase_lipase"/>
    <property type="match status" value="1"/>
</dbReference>
<organism evidence="2 3">
    <name type="scientific">Staphylococcus condimenti</name>
    <dbReference type="NCBI Taxonomy" id="70255"/>
    <lineage>
        <taxon>Bacteria</taxon>
        <taxon>Bacillati</taxon>
        <taxon>Bacillota</taxon>
        <taxon>Bacilli</taxon>
        <taxon>Bacillales</taxon>
        <taxon>Staphylococcaceae</taxon>
        <taxon>Staphylococcus</taxon>
    </lineage>
</organism>
<dbReference type="InterPro" id="IPR000073">
    <property type="entry name" value="AB_hydrolase_1"/>
</dbReference>
<dbReference type="Proteomes" id="UP000293854">
    <property type="component" value="Unassembled WGS sequence"/>
</dbReference>
<dbReference type="Pfam" id="PF12697">
    <property type="entry name" value="Abhydrolase_6"/>
    <property type="match status" value="1"/>
</dbReference>
<dbReference type="InterPro" id="IPR012354">
    <property type="entry name" value="Esterase_lipase"/>
</dbReference>
<dbReference type="EMBL" id="RQTE01000381">
    <property type="protein sequence ID" value="RZH99921.1"/>
    <property type="molecule type" value="Genomic_DNA"/>
</dbReference>
<dbReference type="InterPro" id="IPR050266">
    <property type="entry name" value="AB_hydrolase_sf"/>
</dbReference>
<proteinExistence type="predicted"/>
<evidence type="ECO:0000256" key="1">
    <source>
        <dbReference type="ARBA" id="ARBA00022801"/>
    </source>
</evidence>
<gene>
    <name evidence="2" type="ORF">EIG99_12985</name>
</gene>
<dbReference type="InterPro" id="IPR029058">
    <property type="entry name" value="AB_hydrolase_fold"/>
</dbReference>
<dbReference type="PANTHER" id="PTHR43798:SF31">
    <property type="entry name" value="AB HYDROLASE SUPERFAMILY PROTEIN YCLE"/>
    <property type="match status" value="1"/>
</dbReference>
<dbReference type="RefSeq" id="WP_052766782.1">
    <property type="nucleotide sequence ID" value="NZ_CP015114.1"/>
</dbReference>
<evidence type="ECO:0000313" key="3">
    <source>
        <dbReference type="Proteomes" id="UP000293854"/>
    </source>
</evidence>
<dbReference type="AlphaFoldDB" id="A0A143PB39"/>
<comment type="caution">
    <text evidence="2">The sequence shown here is derived from an EMBL/GenBank/DDBJ whole genome shotgun (WGS) entry which is preliminary data.</text>
</comment>
<dbReference type="GeneID" id="93727673"/>
<dbReference type="KEGG" id="scv:A4G25_07320"/>
<dbReference type="PANTHER" id="PTHR43798">
    <property type="entry name" value="MONOACYLGLYCEROL LIPASE"/>
    <property type="match status" value="1"/>
</dbReference>
<dbReference type="SUPFAM" id="SSF53474">
    <property type="entry name" value="alpha/beta-Hydrolases"/>
    <property type="match status" value="1"/>
</dbReference>
<name>A0A143PB39_9STAP</name>
<reference evidence="2 3" key="1">
    <citation type="submission" date="2018-11" db="EMBL/GenBank/DDBJ databases">
        <title>Genomic profiling of Staphylococcus species from a Poultry farm system in KwaZulu-Natal, South Africa.</title>
        <authorList>
            <person name="Amoako D.G."/>
            <person name="Somboro A.M."/>
            <person name="Abia A.L.K."/>
            <person name="Bester L.A."/>
            <person name="Essack S.Y."/>
        </authorList>
    </citation>
    <scope>NUCLEOTIDE SEQUENCE [LARGE SCALE GENOMIC DNA]</scope>
    <source>
        <strain evidence="2 3">SA11</strain>
    </source>
</reference>